<dbReference type="Pfam" id="PF00005">
    <property type="entry name" value="ABC_tran"/>
    <property type="match status" value="1"/>
</dbReference>
<dbReference type="AlphaFoldDB" id="A0A367CIX5"/>
<name>A0A367CIX5_9ENTE</name>
<feature type="domain" description="ABC transporter" evidence="3">
    <location>
        <begin position="2"/>
        <end position="208"/>
    </location>
</feature>
<evidence type="ECO:0000256" key="2">
    <source>
        <dbReference type="ARBA" id="ARBA00022840"/>
    </source>
</evidence>
<organism evidence="4 5">
    <name type="scientific">Enterococcus durans</name>
    <dbReference type="NCBI Taxonomy" id="53345"/>
    <lineage>
        <taxon>Bacteria</taxon>
        <taxon>Bacillati</taxon>
        <taxon>Bacillota</taxon>
        <taxon>Bacilli</taxon>
        <taxon>Lactobacillales</taxon>
        <taxon>Enterococcaceae</taxon>
        <taxon>Enterococcus</taxon>
    </lineage>
</organism>
<comment type="caution">
    <text evidence="4">The sequence shown here is derived from an EMBL/GenBank/DDBJ whole genome shotgun (WGS) entry which is preliminary data.</text>
</comment>
<accession>A0A367CIX5</accession>
<dbReference type="SMART" id="SM00382">
    <property type="entry name" value="AAA"/>
    <property type="match status" value="1"/>
</dbReference>
<keyword evidence="2" id="KW-0067">ATP-binding</keyword>
<gene>
    <name evidence="4" type="ORF">EA71_00194</name>
</gene>
<dbReference type="GO" id="GO:0022857">
    <property type="term" value="F:transmembrane transporter activity"/>
    <property type="evidence" value="ECO:0007669"/>
    <property type="project" value="TreeGrafter"/>
</dbReference>
<dbReference type="PROSITE" id="PS00211">
    <property type="entry name" value="ABC_TRANSPORTER_1"/>
    <property type="match status" value="1"/>
</dbReference>
<dbReference type="GO" id="GO:0005886">
    <property type="term" value="C:plasma membrane"/>
    <property type="evidence" value="ECO:0007669"/>
    <property type="project" value="TreeGrafter"/>
</dbReference>
<dbReference type="InterPro" id="IPR027417">
    <property type="entry name" value="P-loop_NTPase"/>
</dbReference>
<dbReference type="InterPro" id="IPR015854">
    <property type="entry name" value="ABC_transpr_LolD-like"/>
</dbReference>
<proteinExistence type="predicted"/>
<dbReference type="PANTHER" id="PTHR24220">
    <property type="entry name" value="IMPORT ATP-BINDING PROTEIN"/>
    <property type="match status" value="1"/>
</dbReference>
<dbReference type="PROSITE" id="PS50893">
    <property type="entry name" value="ABC_TRANSPORTER_2"/>
    <property type="match status" value="1"/>
</dbReference>
<protein>
    <recommendedName>
        <fullName evidence="3">ABC transporter domain-containing protein</fullName>
    </recommendedName>
</protein>
<dbReference type="Gene3D" id="3.40.50.300">
    <property type="entry name" value="P-loop containing nucleotide triphosphate hydrolases"/>
    <property type="match status" value="1"/>
</dbReference>
<dbReference type="RefSeq" id="WP_113845121.1">
    <property type="nucleotide sequence ID" value="NZ_LEPB01000001.1"/>
</dbReference>
<dbReference type="EMBL" id="LEPB01000001">
    <property type="protein sequence ID" value="RCA11990.1"/>
    <property type="molecule type" value="Genomic_DNA"/>
</dbReference>
<reference evidence="4 5" key="1">
    <citation type="submission" date="2015-06" db="EMBL/GenBank/DDBJ databases">
        <title>The Genome Sequence of Enterococcus durans 4EA1.</title>
        <authorList>
            <consortium name="The Broad Institute Genomics Platform"/>
            <consortium name="The Broad Institute Genome Sequencing Center for Infectious Disease"/>
            <person name="Earl A.M."/>
            <person name="Van Tyne D."/>
            <person name="Lebreton F."/>
            <person name="Saavedra J.T."/>
            <person name="Gilmore M.S."/>
            <person name="Manson Mcguire A."/>
            <person name="Clock S."/>
            <person name="Crupain M."/>
            <person name="Rangan U."/>
            <person name="Young S."/>
            <person name="Abouelleil A."/>
            <person name="Cao P."/>
            <person name="Chapman S.B."/>
            <person name="Griggs A."/>
            <person name="Priest M."/>
            <person name="Shea T."/>
            <person name="Wortman J."/>
            <person name="Nusbaum C."/>
            <person name="Birren B."/>
        </authorList>
    </citation>
    <scope>NUCLEOTIDE SEQUENCE [LARGE SCALE GENOMIC DNA]</scope>
    <source>
        <strain evidence="4 5">4EA1</strain>
    </source>
</reference>
<evidence type="ECO:0000259" key="3">
    <source>
        <dbReference type="PROSITE" id="PS50893"/>
    </source>
</evidence>
<evidence type="ECO:0000313" key="5">
    <source>
        <dbReference type="Proteomes" id="UP000252797"/>
    </source>
</evidence>
<dbReference type="PANTHER" id="PTHR24220:SF86">
    <property type="entry name" value="ABC TRANSPORTER ABCH.1"/>
    <property type="match status" value="1"/>
</dbReference>
<dbReference type="Proteomes" id="UP000252797">
    <property type="component" value="Unassembled WGS sequence"/>
</dbReference>
<keyword evidence="1" id="KW-0547">Nucleotide-binding</keyword>
<dbReference type="SUPFAM" id="SSF52540">
    <property type="entry name" value="P-loop containing nucleoside triphosphate hydrolases"/>
    <property type="match status" value="1"/>
</dbReference>
<dbReference type="InterPro" id="IPR003593">
    <property type="entry name" value="AAA+_ATPase"/>
</dbReference>
<dbReference type="InterPro" id="IPR017871">
    <property type="entry name" value="ABC_transporter-like_CS"/>
</dbReference>
<sequence>MIEVRGISKKFNEKVVFEELSFTLDSGSMIAIIGESGSGKTTLLNCLGQLEEVDKGEIFINGEKILRKHKRKFFQEQAGFLFQNFALIDNETVKKNLRLVTKDQSKIVAALEKFQVEQLLNQKIFRLSGGEQQRVALARLFLKDPPLIFADEPTASLDQKNKEIVIQTLQELNRQGKTVIVVTHDLELAKRLGRVIDLTELKKSDYLLA</sequence>
<dbReference type="GO" id="GO:0016887">
    <property type="term" value="F:ATP hydrolysis activity"/>
    <property type="evidence" value="ECO:0007669"/>
    <property type="project" value="InterPro"/>
</dbReference>
<evidence type="ECO:0000256" key="1">
    <source>
        <dbReference type="ARBA" id="ARBA00022741"/>
    </source>
</evidence>
<evidence type="ECO:0000313" key="4">
    <source>
        <dbReference type="EMBL" id="RCA11990.1"/>
    </source>
</evidence>
<dbReference type="InterPro" id="IPR003439">
    <property type="entry name" value="ABC_transporter-like_ATP-bd"/>
</dbReference>
<dbReference type="GO" id="GO:0005524">
    <property type="term" value="F:ATP binding"/>
    <property type="evidence" value="ECO:0007669"/>
    <property type="project" value="UniProtKB-KW"/>
</dbReference>